<accession>A0ABW1KZW2</accession>
<evidence type="ECO:0000256" key="2">
    <source>
        <dbReference type="SAM" id="SignalP"/>
    </source>
</evidence>
<dbReference type="InterPro" id="IPR013320">
    <property type="entry name" value="ConA-like_dom_sf"/>
</dbReference>
<dbReference type="RefSeq" id="WP_379879124.1">
    <property type="nucleotide sequence ID" value="NZ_JBHPON010000001.1"/>
</dbReference>
<name>A0ABW1KZW2_9PROT</name>
<proteinExistence type="predicted"/>
<dbReference type="EMBL" id="JBHPON010000001">
    <property type="protein sequence ID" value="MFC6035527.1"/>
    <property type="molecule type" value="Genomic_DNA"/>
</dbReference>
<organism evidence="3 4">
    <name type="scientific">Hyphococcus aureus</name>
    <dbReference type="NCBI Taxonomy" id="2666033"/>
    <lineage>
        <taxon>Bacteria</taxon>
        <taxon>Pseudomonadati</taxon>
        <taxon>Pseudomonadota</taxon>
        <taxon>Alphaproteobacteria</taxon>
        <taxon>Parvularculales</taxon>
        <taxon>Parvularculaceae</taxon>
        <taxon>Hyphococcus</taxon>
    </lineage>
</organism>
<dbReference type="Pfam" id="PF13385">
    <property type="entry name" value="Laminin_G_3"/>
    <property type="match status" value="1"/>
</dbReference>
<feature type="signal peptide" evidence="2">
    <location>
        <begin position="1"/>
        <end position="21"/>
    </location>
</feature>
<evidence type="ECO:0000313" key="3">
    <source>
        <dbReference type="EMBL" id="MFC6035527.1"/>
    </source>
</evidence>
<dbReference type="Gene3D" id="2.60.120.200">
    <property type="match status" value="1"/>
</dbReference>
<comment type="caution">
    <text evidence="3">The sequence shown here is derived from an EMBL/GenBank/DDBJ whole genome shotgun (WGS) entry which is preliminary data.</text>
</comment>
<sequence>MNKLGLYTAAALVFTYAPAVAQSPLVHLQFDGSTANSGSAGAAELIVPSGADQPKYIDGKAGQALSFGKGGAVAIPYYFNQGERPQATVTMWIKLDQDSPYERELLSLGPGNGLLFRVTGQRKVNMRSFKEATHDKSFSVGEWVFIAGAVDNMAGTIRLYQNNEAFEATGLDIRKPNSLAVKAPGEDEAKHRIFIAADDFNSAGREVKHIALDDVRLYDSALSAAQIAAIRNAGPSAVAQAPEAEIGETEKNSPTVVAEIPQDVTRPLPDATLPETLPENEGDESVETTRPAYPEIAKLPDDGPAISTELPPAEESDGGDAAGGFAGVSDMTGAETSGIKGGPIDLSKQPQDEKTESASTAEAEAEQSNQPKDGYFVPVGTLHWSGRSGKTGDIEKTIDLVGQGVFINKIRWDENSNRPCKIEISGSKISTMYVSIPSDAVKAVADFGCSGAGPGVFSNSSRTVSVNAANPLMSVRVCNNNSGNGRMKGLSIRGLHINPADSDALSAPIRDTEELANCADWDDTKSCPAGMRASGLTVIARDVVGENRAAITGLKLICREVGIR</sequence>
<feature type="region of interest" description="Disordered" evidence="1">
    <location>
        <begin position="264"/>
        <end position="376"/>
    </location>
</feature>
<keyword evidence="2" id="KW-0732">Signal</keyword>
<keyword evidence="4" id="KW-1185">Reference proteome</keyword>
<dbReference type="Proteomes" id="UP001596116">
    <property type="component" value="Unassembled WGS sequence"/>
</dbReference>
<dbReference type="SUPFAM" id="SSF49899">
    <property type="entry name" value="Concanavalin A-like lectins/glucanases"/>
    <property type="match status" value="1"/>
</dbReference>
<protein>
    <submittedName>
        <fullName evidence="3">LamG domain-containing protein</fullName>
    </submittedName>
</protein>
<gene>
    <name evidence="3" type="ORF">ACFMB1_08240</name>
</gene>
<feature type="chain" id="PRO_5047225872" evidence="2">
    <location>
        <begin position="22"/>
        <end position="564"/>
    </location>
</feature>
<reference evidence="3 4" key="1">
    <citation type="submission" date="2024-09" db="EMBL/GenBank/DDBJ databases">
        <authorList>
            <person name="Zhang Z.-H."/>
        </authorList>
    </citation>
    <scope>NUCLEOTIDE SEQUENCE [LARGE SCALE GENOMIC DNA]</scope>
    <source>
        <strain evidence="3 4">HHTR114</strain>
    </source>
</reference>
<evidence type="ECO:0000256" key="1">
    <source>
        <dbReference type="SAM" id="MobiDB-lite"/>
    </source>
</evidence>
<evidence type="ECO:0000313" key="4">
    <source>
        <dbReference type="Proteomes" id="UP001596116"/>
    </source>
</evidence>